<accession>A0A069SDV5</accession>
<dbReference type="RefSeq" id="WP_057280731.1">
    <property type="nucleotide sequence ID" value="NZ_JNHM01000065.1"/>
</dbReference>
<evidence type="ECO:0000313" key="2">
    <source>
        <dbReference type="Proteomes" id="UP000027661"/>
    </source>
</evidence>
<dbReference type="EMBL" id="JNHM01000065">
    <property type="protein sequence ID" value="KDS50840.1"/>
    <property type="molecule type" value="Genomic_DNA"/>
</dbReference>
<evidence type="ECO:0000313" key="1">
    <source>
        <dbReference type="EMBL" id="KDS50840.1"/>
    </source>
</evidence>
<organism evidence="1 2">
    <name type="scientific">Phocaeicola vulgatus str. 3975 RP4</name>
    <dbReference type="NCBI Taxonomy" id="1339352"/>
    <lineage>
        <taxon>Bacteria</taxon>
        <taxon>Pseudomonadati</taxon>
        <taxon>Bacteroidota</taxon>
        <taxon>Bacteroidia</taxon>
        <taxon>Bacteroidales</taxon>
        <taxon>Bacteroidaceae</taxon>
        <taxon>Phocaeicola</taxon>
    </lineage>
</organism>
<protein>
    <submittedName>
        <fullName evidence="1">Uncharacterized protein</fullName>
    </submittedName>
</protein>
<reference evidence="1 2" key="1">
    <citation type="submission" date="2014-04" db="EMBL/GenBank/DDBJ databases">
        <authorList>
            <person name="Sears C."/>
            <person name="Carroll K."/>
            <person name="Sack B.R."/>
            <person name="Qadri F."/>
            <person name="Myers L.L."/>
            <person name="Chung G.-T."/>
            <person name="Escheverria P."/>
            <person name="Fraser C.M."/>
            <person name="Sadzewicz L."/>
            <person name="Shefchek K.A."/>
            <person name="Tallon L."/>
            <person name="Das S.P."/>
            <person name="Daugherty S."/>
            <person name="Mongodin E.F."/>
        </authorList>
    </citation>
    <scope>NUCLEOTIDE SEQUENCE [LARGE SCALE GENOMIC DNA]</scope>
    <source>
        <strain evidence="1 2">3975 RP4</strain>
    </source>
</reference>
<dbReference type="Proteomes" id="UP000027661">
    <property type="component" value="Unassembled WGS sequence"/>
</dbReference>
<proteinExistence type="predicted"/>
<sequence length="105" mass="12295">MNIYHTEPRFDCEKFAPCGRISLHKCRKYKGRLDECRGCTLVHRKAKTVAGTEAGRKVCPHCGRSLPLHRFYNRTVRCGDKEYRCLTSWCKMRMSEVAAERNRNN</sequence>
<gene>
    <name evidence="1" type="ORF">M099_3142</name>
</gene>
<dbReference type="AlphaFoldDB" id="A0A069SDV5"/>
<name>A0A069SDV5_PHOVU</name>
<dbReference type="PATRIC" id="fig|1339352.3.peg.3002"/>
<comment type="caution">
    <text evidence="1">The sequence shown here is derived from an EMBL/GenBank/DDBJ whole genome shotgun (WGS) entry which is preliminary data.</text>
</comment>